<evidence type="ECO:0000256" key="5">
    <source>
        <dbReference type="ARBA" id="ARBA00023274"/>
    </source>
</evidence>
<evidence type="ECO:0000256" key="9">
    <source>
        <dbReference type="SAM" id="MobiDB-lite"/>
    </source>
</evidence>
<protein>
    <recommendedName>
        <fullName evidence="6">Large ribosomal subunit protein bL17m</fullName>
    </recommendedName>
</protein>
<keyword evidence="11" id="KW-1185">Reference proteome</keyword>
<evidence type="ECO:0000313" key="10">
    <source>
        <dbReference type="EMBL" id="EPE10049.1"/>
    </source>
</evidence>
<feature type="region of interest" description="Disordered" evidence="9">
    <location>
        <begin position="215"/>
        <end position="278"/>
    </location>
</feature>
<dbReference type="PANTHER" id="PTHR14413:SF16">
    <property type="entry name" value="LARGE RIBOSOMAL SUBUNIT PROTEIN BL17M"/>
    <property type="match status" value="1"/>
</dbReference>
<name>S3C958_OPHP1</name>
<dbReference type="PANTHER" id="PTHR14413">
    <property type="entry name" value="RIBOSOMAL PROTEIN L17"/>
    <property type="match status" value="1"/>
</dbReference>
<dbReference type="InterPro" id="IPR047859">
    <property type="entry name" value="Ribosomal_bL17_CS"/>
</dbReference>
<gene>
    <name evidence="10" type="ORF">F503_05144</name>
</gene>
<keyword evidence="5 8" id="KW-0687">Ribonucleoprotein</keyword>
<dbReference type="HAMAP" id="MF_01368">
    <property type="entry name" value="Ribosomal_bL17"/>
    <property type="match status" value="1"/>
</dbReference>
<dbReference type="PROSITE" id="PS01167">
    <property type="entry name" value="RIBOSOMAL_L17"/>
    <property type="match status" value="1"/>
</dbReference>
<organism evidence="10 11">
    <name type="scientific">Ophiostoma piceae (strain UAMH 11346)</name>
    <name type="common">Sap stain fungus</name>
    <dbReference type="NCBI Taxonomy" id="1262450"/>
    <lineage>
        <taxon>Eukaryota</taxon>
        <taxon>Fungi</taxon>
        <taxon>Dikarya</taxon>
        <taxon>Ascomycota</taxon>
        <taxon>Pezizomycotina</taxon>
        <taxon>Sordariomycetes</taxon>
        <taxon>Sordariomycetidae</taxon>
        <taxon>Ophiostomatales</taxon>
        <taxon>Ophiostomataceae</taxon>
        <taxon>Ophiostoma</taxon>
    </lineage>
</organism>
<dbReference type="Proteomes" id="UP000016923">
    <property type="component" value="Unassembled WGS sequence"/>
</dbReference>
<dbReference type="GO" id="GO:0005762">
    <property type="term" value="C:mitochondrial large ribosomal subunit"/>
    <property type="evidence" value="ECO:0007669"/>
    <property type="project" value="TreeGrafter"/>
</dbReference>
<dbReference type="InterPro" id="IPR000456">
    <property type="entry name" value="Ribosomal_bL17"/>
</dbReference>
<sequence length="278" mass="31184">MAGGLVKYRHLNRTSAHRKALLRNLVTSLVKEESIHTTWHKAKEAQRLAEKLITLAKRDNEETRRKAQAILFTPHLLMPKLFGTLRDRYADRPGGYTRVLRTEAKKDDQAQSAILELVDSPKDLRFALTAAAVARDRDLGRSHNPVTERNWAKAIRYRKEGEDEFEAMVAKTRKMHLADPGVELADIEPVIVRRQKRTDEKLKKAKPLHDYWNRGPRDFEGLGSDTGNFGIAGGGGSGSLGDESRRNRFKSSGNSGKALSDALGVPNLRKKSKQAEAE</sequence>
<dbReference type="eggNOG" id="KOG3280">
    <property type="taxonomic scope" value="Eukaryota"/>
</dbReference>
<dbReference type="VEuPathDB" id="FungiDB:F503_05144"/>
<dbReference type="Gene3D" id="3.90.1030.10">
    <property type="entry name" value="Ribosomal protein L17"/>
    <property type="match status" value="1"/>
</dbReference>
<keyword evidence="3 8" id="KW-0689">Ribosomal protein</keyword>
<proteinExistence type="inferred from homology"/>
<comment type="function">
    <text evidence="7">Component of the mitochondrial ribosome (mitoribosome), a dedicated translation machinery responsible for the synthesis of mitochondrial genome-encoded proteins, including at least some of the essential transmembrane subunits of the mitochondrial respiratory chain. The mitoribosomes are attached to the mitochondrial inner membrane and translation products are cotranslationally integrated into the membrane.</text>
</comment>
<evidence type="ECO:0000256" key="1">
    <source>
        <dbReference type="ARBA" id="ARBA00004173"/>
    </source>
</evidence>
<dbReference type="InterPro" id="IPR036373">
    <property type="entry name" value="Ribosomal_bL17_sf"/>
</dbReference>
<comment type="similarity">
    <text evidence="2 8">Belongs to the bacterial ribosomal protein bL17 family.</text>
</comment>
<evidence type="ECO:0000256" key="2">
    <source>
        <dbReference type="ARBA" id="ARBA00008777"/>
    </source>
</evidence>
<dbReference type="AlphaFoldDB" id="S3C958"/>
<dbReference type="Pfam" id="PF01196">
    <property type="entry name" value="Ribosomal_L17"/>
    <property type="match status" value="1"/>
</dbReference>
<evidence type="ECO:0000256" key="4">
    <source>
        <dbReference type="ARBA" id="ARBA00023128"/>
    </source>
</evidence>
<evidence type="ECO:0000256" key="7">
    <source>
        <dbReference type="ARBA" id="ARBA00037226"/>
    </source>
</evidence>
<evidence type="ECO:0000256" key="6">
    <source>
        <dbReference type="ARBA" id="ARBA00035290"/>
    </source>
</evidence>
<accession>S3C958</accession>
<feature type="compositionally biased region" description="Gly residues" evidence="9">
    <location>
        <begin position="230"/>
        <end position="239"/>
    </location>
</feature>
<dbReference type="GO" id="GO:0006412">
    <property type="term" value="P:translation"/>
    <property type="evidence" value="ECO:0007669"/>
    <property type="project" value="InterPro"/>
</dbReference>
<reference evidence="10 11" key="1">
    <citation type="journal article" date="2013" name="BMC Genomics">
        <title>The genome and transcriptome of the pine saprophyte Ophiostoma piceae, and a comparison with the bark beetle-associated pine pathogen Grosmannia clavigera.</title>
        <authorList>
            <person name="Haridas S."/>
            <person name="Wang Y."/>
            <person name="Lim L."/>
            <person name="Massoumi Alamouti S."/>
            <person name="Jackman S."/>
            <person name="Docking R."/>
            <person name="Robertson G."/>
            <person name="Birol I."/>
            <person name="Bohlmann J."/>
            <person name="Breuil C."/>
        </authorList>
    </citation>
    <scope>NUCLEOTIDE SEQUENCE [LARGE SCALE GENOMIC DNA]</scope>
    <source>
        <strain evidence="10 11">UAMH 11346</strain>
    </source>
</reference>
<evidence type="ECO:0000256" key="3">
    <source>
        <dbReference type="ARBA" id="ARBA00022980"/>
    </source>
</evidence>
<dbReference type="STRING" id="1262450.S3C958"/>
<dbReference type="OrthoDB" id="275000at2759"/>
<dbReference type="NCBIfam" id="TIGR00059">
    <property type="entry name" value="L17"/>
    <property type="match status" value="1"/>
</dbReference>
<comment type="subcellular location">
    <subcellularLocation>
        <location evidence="1">Mitochondrion</location>
    </subcellularLocation>
</comment>
<dbReference type="FunFam" id="3.90.1030.10:FF:000005">
    <property type="entry name" value="Probable 50S ribosomal protein L17"/>
    <property type="match status" value="1"/>
</dbReference>
<keyword evidence="4" id="KW-0496">Mitochondrion</keyword>
<evidence type="ECO:0000256" key="8">
    <source>
        <dbReference type="RuleBase" id="RU000660"/>
    </source>
</evidence>
<evidence type="ECO:0000313" key="11">
    <source>
        <dbReference type="Proteomes" id="UP000016923"/>
    </source>
</evidence>
<dbReference type="GO" id="GO:0003735">
    <property type="term" value="F:structural constituent of ribosome"/>
    <property type="evidence" value="ECO:0007669"/>
    <property type="project" value="InterPro"/>
</dbReference>
<dbReference type="EMBL" id="KE148146">
    <property type="protein sequence ID" value="EPE10049.1"/>
    <property type="molecule type" value="Genomic_DNA"/>
</dbReference>
<dbReference type="SUPFAM" id="SSF64263">
    <property type="entry name" value="Prokaryotic ribosomal protein L17"/>
    <property type="match status" value="1"/>
</dbReference>
<dbReference type="HOGENOM" id="CLU_074407_1_1_1"/>